<accession>A0A1Q9B1E4</accession>
<dbReference type="InterPro" id="IPR036700">
    <property type="entry name" value="BOBF_sf"/>
</dbReference>
<feature type="compositionally biased region" description="Pro residues" evidence="1">
    <location>
        <begin position="234"/>
        <end position="249"/>
    </location>
</feature>
<dbReference type="Gene3D" id="2.40.50.200">
    <property type="entry name" value="Bacterial OB-fold"/>
    <property type="match status" value="1"/>
</dbReference>
<evidence type="ECO:0000313" key="4">
    <source>
        <dbReference type="Proteomes" id="UP000186364"/>
    </source>
</evidence>
<dbReference type="RefSeq" id="WP_075626115.1">
    <property type="nucleotide sequence ID" value="NZ_FOAM01000012.1"/>
</dbReference>
<protein>
    <submittedName>
        <fullName evidence="3">Uncharacterized protein</fullName>
    </submittedName>
</protein>
<keyword evidence="2" id="KW-1133">Transmembrane helix</keyword>
<feature type="compositionally biased region" description="Gly residues" evidence="1">
    <location>
        <begin position="164"/>
        <end position="173"/>
    </location>
</feature>
<dbReference type="AlphaFoldDB" id="A0A1Q9B1E4"/>
<dbReference type="SUPFAM" id="SSF101756">
    <property type="entry name" value="Hypothetical protein YgiW"/>
    <property type="match status" value="1"/>
</dbReference>
<keyword evidence="4" id="KW-1185">Reference proteome</keyword>
<name>A0A1Q9B1E4_9HYPH</name>
<evidence type="ECO:0000256" key="2">
    <source>
        <dbReference type="SAM" id="Phobius"/>
    </source>
</evidence>
<feature type="compositionally biased region" description="Pro residues" evidence="1">
    <location>
        <begin position="146"/>
        <end position="157"/>
    </location>
</feature>
<organism evidence="3 4">
    <name type="scientific">Xaviernesmea oryzae</name>
    <dbReference type="NCBI Taxonomy" id="464029"/>
    <lineage>
        <taxon>Bacteria</taxon>
        <taxon>Pseudomonadati</taxon>
        <taxon>Pseudomonadota</taxon>
        <taxon>Alphaproteobacteria</taxon>
        <taxon>Hyphomicrobiales</taxon>
        <taxon>Rhizobiaceae</taxon>
        <taxon>Rhizobium/Agrobacterium group</taxon>
        <taxon>Xaviernesmea</taxon>
    </lineage>
</organism>
<proteinExistence type="predicted"/>
<feature type="transmembrane region" description="Helical" evidence="2">
    <location>
        <begin position="29"/>
        <end position="48"/>
    </location>
</feature>
<keyword evidence="2" id="KW-0812">Transmembrane</keyword>
<feature type="region of interest" description="Disordered" evidence="1">
    <location>
        <begin position="138"/>
        <end position="249"/>
    </location>
</feature>
<sequence>MSTEETKIPQAVPAAPAAHEPRRFGRARLGLVAIAALALGTAGGAAAMKLAHPPTDTTPAVPATVSTLSEDAMVSLKGKVVEIFGNKFVLEDESGRALVETGPAGEGGKLVTLNEPITIEGRFENGFLHARSLTGADGKTESLRLGPPPPRHGPGPHGPDAWGPRGGPDGGPDGPRALRDGPRGGPGADCGPQRAERSPDQGPDQAGLQPPPPPPAGMAPPAPPAPGDAAAPAPVAPAPAAPAAPAQPQ</sequence>
<evidence type="ECO:0000313" key="3">
    <source>
        <dbReference type="EMBL" id="OLP61814.1"/>
    </source>
</evidence>
<dbReference type="EMBL" id="MKIP01000030">
    <property type="protein sequence ID" value="OLP61814.1"/>
    <property type="molecule type" value="Genomic_DNA"/>
</dbReference>
<comment type="caution">
    <text evidence="3">The sequence shown here is derived from an EMBL/GenBank/DDBJ whole genome shotgun (WGS) entry which is preliminary data.</text>
</comment>
<evidence type="ECO:0000256" key="1">
    <source>
        <dbReference type="SAM" id="MobiDB-lite"/>
    </source>
</evidence>
<reference evidence="3 4" key="1">
    <citation type="submission" date="2016-09" db="EMBL/GenBank/DDBJ databases">
        <title>Rhizobium sp. nov., a novel species isolated from the rice rhizosphere.</title>
        <authorList>
            <person name="Zhao J."/>
            <person name="Zhang X."/>
        </authorList>
    </citation>
    <scope>NUCLEOTIDE SEQUENCE [LARGE SCALE GENOMIC DNA]</scope>
    <source>
        <strain evidence="3 4">1.7048</strain>
    </source>
</reference>
<keyword evidence="2" id="KW-0472">Membrane</keyword>
<gene>
    <name evidence="3" type="ORF">BJF93_19165</name>
</gene>
<feature type="compositionally biased region" description="Pro residues" evidence="1">
    <location>
        <begin position="209"/>
        <end position="226"/>
    </location>
</feature>
<dbReference type="Proteomes" id="UP000186364">
    <property type="component" value="Unassembled WGS sequence"/>
</dbReference>